<evidence type="ECO:0000259" key="2">
    <source>
        <dbReference type="Pfam" id="PF13439"/>
    </source>
</evidence>
<comment type="caution">
    <text evidence="3">The sequence shown here is derived from an EMBL/GenBank/DDBJ whole genome shotgun (WGS) entry which is preliminary data.</text>
</comment>
<dbReference type="AlphaFoldDB" id="A0A2C6DHZ0"/>
<accession>A0A2C6DHZ0</accession>
<name>A0A2C6DHZ0_9GAMM</name>
<dbReference type="SUPFAM" id="SSF53756">
    <property type="entry name" value="UDP-Glycosyltransferase/glycogen phosphorylase"/>
    <property type="match status" value="1"/>
</dbReference>
<reference evidence="4" key="1">
    <citation type="submission" date="2017-09" db="EMBL/GenBank/DDBJ databases">
        <title>FDA dAtabase for Regulatory Grade micrObial Sequences (FDA-ARGOS): Supporting development and validation of Infectious Disease Dx tests.</title>
        <authorList>
            <person name="Minogue T."/>
            <person name="Wolcott M."/>
            <person name="Wasieloski L."/>
            <person name="Aguilar W."/>
            <person name="Moore D."/>
            <person name="Tallon L."/>
            <person name="Sadzewicz L."/>
            <person name="Ott S."/>
            <person name="Zhao X."/>
            <person name="Nagaraj S."/>
            <person name="Vavikolanu K."/>
            <person name="Aluvathingal J."/>
            <person name="Nadendla S."/>
            <person name="Sichtig H."/>
        </authorList>
    </citation>
    <scope>NUCLEOTIDE SEQUENCE [LARGE SCALE GENOMIC DNA]</scope>
    <source>
        <strain evidence="4">FDAARGOS_387</strain>
    </source>
</reference>
<dbReference type="InterPro" id="IPR001296">
    <property type="entry name" value="Glyco_trans_1"/>
</dbReference>
<dbReference type="PANTHER" id="PTHR12526:SF638">
    <property type="entry name" value="SPORE COAT PROTEIN SA"/>
    <property type="match status" value="1"/>
</dbReference>
<keyword evidence="4" id="KW-1185">Reference proteome</keyword>
<sequence>MKQHILFIIDGLPGGGAENVTLTLAAGLSSKDFNVSLISLQNKLDYVIPDKVNYQLVPDDYRGPFRKLTELSRRAKQLDKALELIELKYGKPSLVVSSLHKTDRIVIKSQKLATYNVWHCIHGMLSNSYLANRNKFSYLLKKSKIKRVYNNRNIITVSSSVAEDLINKFDIKPKSIKVIYNPFDIEKIRKLSLENNPFESENYIIHVGRFHSVKRHDRLLEAYSLTDIAAKLIILGKGDSRAEESIKRKITELGLTDRVILAGFHSNPLPIIRGAKVTIISSDSEGLPTVLIESLICNTPIVSTNCPGGVSEIMVGNLSYYLSDMNAKSLAEKISLAYNNPPVIEDNMIEKFSYDKILNQYISLIK</sequence>
<gene>
    <name evidence="3" type="ORF">CRN84_01205</name>
</gene>
<dbReference type="STRING" id="1111728.GCA_000427805_02546"/>
<dbReference type="Gene3D" id="3.40.50.2000">
    <property type="entry name" value="Glycogen Phosphorylase B"/>
    <property type="match status" value="2"/>
</dbReference>
<evidence type="ECO:0000313" key="3">
    <source>
        <dbReference type="EMBL" id="PHI28055.1"/>
    </source>
</evidence>
<dbReference type="GO" id="GO:0016757">
    <property type="term" value="F:glycosyltransferase activity"/>
    <property type="evidence" value="ECO:0007669"/>
    <property type="project" value="InterPro"/>
</dbReference>
<dbReference type="GO" id="GO:1901135">
    <property type="term" value="P:carbohydrate derivative metabolic process"/>
    <property type="evidence" value="ECO:0007669"/>
    <property type="project" value="UniProtKB-ARBA"/>
</dbReference>
<keyword evidence="3" id="KW-0808">Transferase</keyword>
<dbReference type="Pfam" id="PF00534">
    <property type="entry name" value="Glycos_transf_1"/>
    <property type="match status" value="1"/>
</dbReference>
<proteinExistence type="predicted"/>
<dbReference type="Proteomes" id="UP000224974">
    <property type="component" value="Unassembled WGS sequence"/>
</dbReference>
<dbReference type="CDD" id="cd03811">
    <property type="entry name" value="GT4_GT28_WabH-like"/>
    <property type="match status" value="1"/>
</dbReference>
<evidence type="ECO:0000259" key="1">
    <source>
        <dbReference type="Pfam" id="PF00534"/>
    </source>
</evidence>
<dbReference type="PANTHER" id="PTHR12526">
    <property type="entry name" value="GLYCOSYLTRANSFERASE"/>
    <property type="match status" value="1"/>
</dbReference>
<feature type="domain" description="Glycosyl transferase family 1" evidence="1">
    <location>
        <begin position="194"/>
        <end position="344"/>
    </location>
</feature>
<dbReference type="InterPro" id="IPR028098">
    <property type="entry name" value="Glyco_trans_4-like_N"/>
</dbReference>
<organism evidence="3 4">
    <name type="scientific">Budvicia aquatica</name>
    <dbReference type="NCBI Taxonomy" id="82979"/>
    <lineage>
        <taxon>Bacteria</taxon>
        <taxon>Pseudomonadati</taxon>
        <taxon>Pseudomonadota</taxon>
        <taxon>Gammaproteobacteria</taxon>
        <taxon>Enterobacterales</taxon>
        <taxon>Budviciaceae</taxon>
        <taxon>Budvicia</taxon>
    </lineage>
</organism>
<dbReference type="Pfam" id="PF13439">
    <property type="entry name" value="Glyco_transf_4"/>
    <property type="match status" value="1"/>
</dbReference>
<evidence type="ECO:0000313" key="4">
    <source>
        <dbReference type="Proteomes" id="UP000224974"/>
    </source>
</evidence>
<protein>
    <submittedName>
        <fullName evidence="3">Glycosyltransferase</fullName>
    </submittedName>
</protein>
<dbReference type="RefSeq" id="WP_029093256.1">
    <property type="nucleotide sequence ID" value="NZ_PDDX01000001.1"/>
</dbReference>
<dbReference type="EMBL" id="PDDX01000001">
    <property type="protein sequence ID" value="PHI28055.1"/>
    <property type="molecule type" value="Genomic_DNA"/>
</dbReference>
<feature type="domain" description="Glycosyltransferase subfamily 4-like N-terminal" evidence="2">
    <location>
        <begin position="15"/>
        <end position="186"/>
    </location>
</feature>
<dbReference type="OrthoDB" id="9792269at2"/>